<organism evidence="2 3">
    <name type="scientific">SAR86 cluster bacterium</name>
    <dbReference type="NCBI Taxonomy" id="2030880"/>
    <lineage>
        <taxon>Bacteria</taxon>
        <taxon>Pseudomonadati</taxon>
        <taxon>Pseudomonadota</taxon>
        <taxon>Gammaproteobacteria</taxon>
        <taxon>SAR86 cluster</taxon>
    </lineage>
</organism>
<protein>
    <submittedName>
        <fullName evidence="2">Uncharacterized protein</fullName>
    </submittedName>
</protein>
<name>A0A368BJQ4_9GAMM</name>
<feature type="region of interest" description="Disordered" evidence="1">
    <location>
        <begin position="31"/>
        <end position="51"/>
    </location>
</feature>
<proteinExistence type="predicted"/>
<dbReference type="AlphaFoldDB" id="A0A368BJQ4"/>
<feature type="compositionally biased region" description="Basic residues" evidence="1">
    <location>
        <begin position="38"/>
        <end position="50"/>
    </location>
</feature>
<accession>A0A368BJQ4</accession>
<dbReference type="Proteomes" id="UP000253032">
    <property type="component" value="Unassembled WGS sequence"/>
</dbReference>
<evidence type="ECO:0000313" key="3">
    <source>
        <dbReference type="Proteomes" id="UP000253032"/>
    </source>
</evidence>
<sequence length="69" mass="8047">MNTIFFGLLTVLSLFIFMNLGKVKASKKQMDRDDRIKWGRNRRSNLGKNRRSSEIIEGEAKEVDEKSKD</sequence>
<evidence type="ECO:0000256" key="1">
    <source>
        <dbReference type="SAM" id="MobiDB-lite"/>
    </source>
</evidence>
<gene>
    <name evidence="2" type="ORF">DBW98_03760</name>
</gene>
<dbReference type="EMBL" id="QOPC01000021">
    <property type="protein sequence ID" value="RCL37530.1"/>
    <property type="molecule type" value="Genomic_DNA"/>
</dbReference>
<reference evidence="2 3" key="1">
    <citation type="journal article" date="2018" name="Microbiome">
        <title>Fine metagenomic profile of the Mediterranean stratified and mixed water columns revealed by assembly and recruitment.</title>
        <authorList>
            <person name="Haro-Moreno J.M."/>
            <person name="Lopez-Perez M."/>
            <person name="De La Torre J.R."/>
            <person name="Picazo A."/>
            <person name="Camacho A."/>
            <person name="Rodriguez-Valera F."/>
        </authorList>
    </citation>
    <scope>NUCLEOTIDE SEQUENCE [LARGE SCALE GENOMIC DNA]</scope>
    <source>
        <strain evidence="2">MED-G84</strain>
    </source>
</reference>
<comment type="caution">
    <text evidence="2">The sequence shown here is derived from an EMBL/GenBank/DDBJ whole genome shotgun (WGS) entry which is preliminary data.</text>
</comment>
<evidence type="ECO:0000313" key="2">
    <source>
        <dbReference type="EMBL" id="RCL37530.1"/>
    </source>
</evidence>